<keyword evidence="4 7" id="KW-0560">Oxidoreductase</keyword>
<dbReference type="PRINTS" id="PR00385">
    <property type="entry name" value="P450"/>
</dbReference>
<keyword evidence="2 7" id="KW-0349">Heme</keyword>
<dbReference type="Gene3D" id="1.10.630.10">
    <property type="entry name" value="Cytochrome P450"/>
    <property type="match status" value="1"/>
</dbReference>
<dbReference type="PRINTS" id="PR00463">
    <property type="entry name" value="EP450I"/>
</dbReference>
<keyword evidence="5 7" id="KW-0408">Iron</keyword>
<dbReference type="SUPFAM" id="SSF48264">
    <property type="entry name" value="Cytochrome P450"/>
    <property type="match status" value="1"/>
</dbReference>
<dbReference type="InterPro" id="IPR001128">
    <property type="entry name" value="Cyt_P450"/>
</dbReference>
<dbReference type="PANTHER" id="PTHR24291:SF50">
    <property type="entry name" value="BIFUNCTIONAL ALBAFLAVENONE MONOOXYGENASE_TERPENE SYNTHASE"/>
    <property type="match status" value="1"/>
</dbReference>
<proteinExistence type="inferred from homology"/>
<comment type="caution">
    <text evidence="8">The sequence shown here is derived from an EMBL/GenBank/DDBJ whole genome shotgun (WGS) entry which is preliminary data.</text>
</comment>
<accession>A0ABP7VX78</accession>
<dbReference type="InterPro" id="IPR017972">
    <property type="entry name" value="Cyt_P450_CS"/>
</dbReference>
<dbReference type="Proteomes" id="UP001500683">
    <property type="component" value="Unassembled WGS sequence"/>
</dbReference>
<reference evidence="9" key="1">
    <citation type="journal article" date="2019" name="Int. J. Syst. Evol. Microbiol.">
        <title>The Global Catalogue of Microorganisms (GCM) 10K type strain sequencing project: providing services to taxonomists for standard genome sequencing and annotation.</title>
        <authorList>
            <consortium name="The Broad Institute Genomics Platform"/>
            <consortium name="The Broad Institute Genome Sequencing Center for Infectious Disease"/>
            <person name="Wu L."/>
            <person name="Ma J."/>
        </authorList>
    </citation>
    <scope>NUCLEOTIDE SEQUENCE [LARGE SCALE GENOMIC DNA]</scope>
    <source>
        <strain evidence="9">JCM 16702</strain>
    </source>
</reference>
<protein>
    <submittedName>
        <fullName evidence="8">Cytochrome P450</fullName>
    </submittedName>
</protein>
<evidence type="ECO:0000256" key="1">
    <source>
        <dbReference type="ARBA" id="ARBA00010617"/>
    </source>
</evidence>
<evidence type="ECO:0000256" key="5">
    <source>
        <dbReference type="ARBA" id="ARBA00023004"/>
    </source>
</evidence>
<organism evidence="8 9">
    <name type="scientific">Actinomadura miaoliensis</name>
    <dbReference type="NCBI Taxonomy" id="430685"/>
    <lineage>
        <taxon>Bacteria</taxon>
        <taxon>Bacillati</taxon>
        <taxon>Actinomycetota</taxon>
        <taxon>Actinomycetes</taxon>
        <taxon>Streptosporangiales</taxon>
        <taxon>Thermomonosporaceae</taxon>
        <taxon>Actinomadura</taxon>
    </lineage>
</organism>
<dbReference type="Pfam" id="PF00067">
    <property type="entry name" value="p450"/>
    <property type="match status" value="1"/>
</dbReference>
<dbReference type="RefSeq" id="WP_344948710.1">
    <property type="nucleotide sequence ID" value="NZ_BAAAZG010000022.1"/>
</dbReference>
<gene>
    <name evidence="8" type="ORF">GCM10022214_37080</name>
</gene>
<name>A0ABP7VX78_9ACTN</name>
<dbReference type="EMBL" id="BAAAZG010000022">
    <property type="protein sequence ID" value="GAA4076347.1"/>
    <property type="molecule type" value="Genomic_DNA"/>
</dbReference>
<comment type="similarity">
    <text evidence="1 7">Belongs to the cytochrome P450 family.</text>
</comment>
<keyword evidence="6 7" id="KW-0503">Monooxygenase</keyword>
<evidence type="ECO:0000256" key="7">
    <source>
        <dbReference type="RuleBase" id="RU000461"/>
    </source>
</evidence>
<evidence type="ECO:0000313" key="9">
    <source>
        <dbReference type="Proteomes" id="UP001500683"/>
    </source>
</evidence>
<evidence type="ECO:0000256" key="3">
    <source>
        <dbReference type="ARBA" id="ARBA00022723"/>
    </source>
</evidence>
<evidence type="ECO:0000256" key="2">
    <source>
        <dbReference type="ARBA" id="ARBA00022617"/>
    </source>
</evidence>
<dbReference type="InterPro" id="IPR002401">
    <property type="entry name" value="Cyt_P450_E_grp-I"/>
</dbReference>
<evidence type="ECO:0000313" key="8">
    <source>
        <dbReference type="EMBL" id="GAA4076347.1"/>
    </source>
</evidence>
<dbReference type="InterPro" id="IPR036396">
    <property type="entry name" value="Cyt_P450_sf"/>
</dbReference>
<keyword evidence="9" id="KW-1185">Reference proteome</keyword>
<dbReference type="InterPro" id="IPR050196">
    <property type="entry name" value="Cytochrome_P450_Monoox"/>
</dbReference>
<evidence type="ECO:0000256" key="6">
    <source>
        <dbReference type="ARBA" id="ARBA00023033"/>
    </source>
</evidence>
<dbReference type="PANTHER" id="PTHR24291">
    <property type="entry name" value="CYTOCHROME P450 FAMILY 4"/>
    <property type="match status" value="1"/>
</dbReference>
<keyword evidence="3 7" id="KW-0479">Metal-binding</keyword>
<dbReference type="PROSITE" id="PS00086">
    <property type="entry name" value="CYTOCHROME_P450"/>
    <property type="match status" value="1"/>
</dbReference>
<evidence type="ECO:0000256" key="4">
    <source>
        <dbReference type="ARBA" id="ARBA00023002"/>
    </source>
</evidence>
<sequence>MSVDSSPQSVHQPKTLPFRHGVPKLLRDPLRAFEQIGRAANGEITRVDLGFLRPYLVTRPEHVQHVLRDNAANYPRDGMMWQPLTRLVGGISREGPEWALNRSIFQRLMSGPNIAAVTDEMARTIVEAVDELGERAADDRPVDALAEMTRIVQRAIIRVFFGDRISIPEADHLADAIRTATRSMGARMLLPFVPLSVPLPGDRAFRRSVQAVDEVIMPLVRQARRDPATERDIVTMLINTRDENGVGLDDQQVRDGVVAMFTAGTETTATALTFFWTVLDTHPEIAARLYDEVDRVIGTDVPTRSHVSELRYTKMVVQELMRMYSIGWIIPRVSVADDVIDGVLVKGGRTVLVSPYLTHRLEDVWPRPHVFDPERFAPGRTRHRFAYLAFGAGPHQCVGTLFFTIESQLITATLLSRFRPALYGSQPVEPQVRLTLIPRRRVELVLRPAGRR</sequence>